<keyword evidence="10" id="KW-0408">Iron</keyword>
<keyword evidence="7" id="KW-0479">Metal-binding</keyword>
<comment type="similarity">
    <text evidence="2">Belongs to the HupC/HyaC/HydC family.</text>
</comment>
<keyword evidence="4" id="KW-1003">Cell membrane</keyword>
<feature type="transmembrane region" description="Helical" evidence="12">
    <location>
        <begin position="202"/>
        <end position="223"/>
    </location>
</feature>
<accession>A0A369CB93</accession>
<dbReference type="InterPro" id="IPR051542">
    <property type="entry name" value="Hydrogenase_cytochrome"/>
</dbReference>
<evidence type="ECO:0000313" key="15">
    <source>
        <dbReference type="Proteomes" id="UP000252707"/>
    </source>
</evidence>
<evidence type="ECO:0000256" key="8">
    <source>
        <dbReference type="ARBA" id="ARBA00022982"/>
    </source>
</evidence>
<dbReference type="RefSeq" id="WP_114279345.1">
    <property type="nucleotide sequence ID" value="NZ_QPJY01000003.1"/>
</dbReference>
<feature type="domain" description="Cytochrome b561 bacterial/Ni-hydrogenase" evidence="13">
    <location>
        <begin position="14"/>
        <end position="236"/>
    </location>
</feature>
<evidence type="ECO:0000313" key="14">
    <source>
        <dbReference type="EMBL" id="RCX31159.1"/>
    </source>
</evidence>
<dbReference type="GO" id="GO:0009055">
    <property type="term" value="F:electron transfer activity"/>
    <property type="evidence" value="ECO:0007669"/>
    <property type="project" value="InterPro"/>
</dbReference>
<dbReference type="InterPro" id="IPR016174">
    <property type="entry name" value="Di-haem_cyt_TM"/>
</dbReference>
<dbReference type="InterPro" id="IPR011577">
    <property type="entry name" value="Cyt_b561_bac/Ni-Hgenase"/>
</dbReference>
<proteinExistence type="inferred from homology"/>
<keyword evidence="8" id="KW-0249">Electron transport</keyword>
<dbReference type="Gene3D" id="1.20.950.20">
    <property type="entry name" value="Transmembrane di-heme cytochromes, Chain C"/>
    <property type="match status" value="1"/>
</dbReference>
<dbReference type="PANTHER" id="PTHR30485:SF2">
    <property type="entry name" value="BLL0597 PROTEIN"/>
    <property type="match status" value="1"/>
</dbReference>
<name>A0A369CB93_9GAMM</name>
<organism evidence="14 15">
    <name type="scientific">Thioalbus denitrificans</name>
    <dbReference type="NCBI Taxonomy" id="547122"/>
    <lineage>
        <taxon>Bacteria</taxon>
        <taxon>Pseudomonadati</taxon>
        <taxon>Pseudomonadota</taxon>
        <taxon>Gammaproteobacteria</taxon>
        <taxon>Chromatiales</taxon>
        <taxon>Ectothiorhodospiraceae</taxon>
        <taxon>Thioalbus</taxon>
    </lineage>
</organism>
<dbReference type="GO" id="GO:0022904">
    <property type="term" value="P:respiratory electron transport chain"/>
    <property type="evidence" value="ECO:0007669"/>
    <property type="project" value="InterPro"/>
</dbReference>
<evidence type="ECO:0000256" key="6">
    <source>
        <dbReference type="ARBA" id="ARBA00022692"/>
    </source>
</evidence>
<evidence type="ECO:0000256" key="11">
    <source>
        <dbReference type="ARBA" id="ARBA00023136"/>
    </source>
</evidence>
<feature type="transmembrane region" description="Helical" evidence="12">
    <location>
        <begin position="61"/>
        <end position="80"/>
    </location>
</feature>
<evidence type="ECO:0000259" key="13">
    <source>
        <dbReference type="Pfam" id="PF01292"/>
    </source>
</evidence>
<evidence type="ECO:0000256" key="4">
    <source>
        <dbReference type="ARBA" id="ARBA00022475"/>
    </source>
</evidence>
<dbReference type="EMBL" id="QPJY01000003">
    <property type="protein sequence ID" value="RCX31159.1"/>
    <property type="molecule type" value="Genomic_DNA"/>
</dbReference>
<dbReference type="PRINTS" id="PR00161">
    <property type="entry name" value="NIHGNASECYTB"/>
</dbReference>
<dbReference type="PANTHER" id="PTHR30485">
    <property type="entry name" value="NI/FE-HYDROGENASE 1 B-TYPE CYTOCHROME SUBUNIT"/>
    <property type="match status" value="1"/>
</dbReference>
<dbReference type="InterPro" id="IPR000516">
    <property type="entry name" value="Ni-dep_Hydgase_cyt-B"/>
</dbReference>
<evidence type="ECO:0000256" key="5">
    <source>
        <dbReference type="ARBA" id="ARBA00022617"/>
    </source>
</evidence>
<dbReference type="GO" id="GO:0020037">
    <property type="term" value="F:heme binding"/>
    <property type="evidence" value="ECO:0007669"/>
    <property type="project" value="TreeGrafter"/>
</dbReference>
<dbReference type="OrthoDB" id="196472at2"/>
<protein>
    <submittedName>
        <fullName evidence="14">Cytochrome b</fullName>
    </submittedName>
</protein>
<dbReference type="Proteomes" id="UP000252707">
    <property type="component" value="Unassembled WGS sequence"/>
</dbReference>
<feature type="transmembrane region" description="Helical" evidence="12">
    <location>
        <begin position="21"/>
        <end position="41"/>
    </location>
</feature>
<evidence type="ECO:0000256" key="2">
    <source>
        <dbReference type="ARBA" id="ARBA00008622"/>
    </source>
</evidence>
<evidence type="ECO:0000256" key="12">
    <source>
        <dbReference type="SAM" id="Phobius"/>
    </source>
</evidence>
<dbReference type="GO" id="GO:0005886">
    <property type="term" value="C:plasma membrane"/>
    <property type="evidence" value="ECO:0007669"/>
    <property type="project" value="UniProtKB-SubCell"/>
</dbReference>
<keyword evidence="6 12" id="KW-0812">Transmembrane</keyword>
<dbReference type="AlphaFoldDB" id="A0A369CB93"/>
<gene>
    <name evidence="14" type="ORF">DFQ59_103123</name>
</gene>
<evidence type="ECO:0000256" key="1">
    <source>
        <dbReference type="ARBA" id="ARBA00004651"/>
    </source>
</evidence>
<evidence type="ECO:0000256" key="7">
    <source>
        <dbReference type="ARBA" id="ARBA00022723"/>
    </source>
</evidence>
<keyword evidence="9 12" id="KW-1133">Transmembrane helix</keyword>
<reference evidence="14 15" key="1">
    <citation type="submission" date="2018-07" db="EMBL/GenBank/DDBJ databases">
        <title>Genomic Encyclopedia of Type Strains, Phase IV (KMG-IV): sequencing the most valuable type-strain genomes for metagenomic binning, comparative biology and taxonomic classification.</title>
        <authorList>
            <person name="Goeker M."/>
        </authorList>
    </citation>
    <scope>NUCLEOTIDE SEQUENCE [LARGE SCALE GENOMIC DNA]</scope>
    <source>
        <strain evidence="14 15">DSM 26407</strain>
    </source>
</reference>
<sequence>MEEKNTQTLREVTVWDRSTRWFHWINVLSIIGLMFVGIALLNGKSLGVSPEGKVLLKTVHVYIGYAFALNLAWRIVWGFLGNHYARWTTTFAFGRRYILRVRDYLAGVRGGRPPAYAGHNPLGQLMVAALFILLSVQLVTGLVLAGTDVYMPPFGGYFAEWVTGGDAERMAALTPLNKEAVVAGAYAEMREFRSPFIETHEAAFYLLLAAILLHVAAVVVTELRERSGLISAMINGRKVLAERPVDERA</sequence>
<dbReference type="Pfam" id="PF01292">
    <property type="entry name" value="Ni_hydr_CYTB"/>
    <property type="match status" value="1"/>
</dbReference>
<evidence type="ECO:0000256" key="3">
    <source>
        <dbReference type="ARBA" id="ARBA00022448"/>
    </source>
</evidence>
<dbReference type="GO" id="GO:0005506">
    <property type="term" value="F:iron ion binding"/>
    <property type="evidence" value="ECO:0007669"/>
    <property type="project" value="InterPro"/>
</dbReference>
<keyword evidence="5" id="KW-0349">Heme</keyword>
<keyword evidence="15" id="KW-1185">Reference proteome</keyword>
<keyword evidence="11 12" id="KW-0472">Membrane</keyword>
<feature type="transmembrane region" description="Helical" evidence="12">
    <location>
        <begin position="125"/>
        <end position="145"/>
    </location>
</feature>
<comment type="subcellular location">
    <subcellularLocation>
        <location evidence="1">Cell membrane</location>
        <topology evidence="1">Multi-pass membrane protein</topology>
    </subcellularLocation>
</comment>
<evidence type="ECO:0000256" key="10">
    <source>
        <dbReference type="ARBA" id="ARBA00023004"/>
    </source>
</evidence>
<evidence type="ECO:0000256" key="9">
    <source>
        <dbReference type="ARBA" id="ARBA00022989"/>
    </source>
</evidence>
<comment type="caution">
    <text evidence="14">The sequence shown here is derived from an EMBL/GenBank/DDBJ whole genome shotgun (WGS) entry which is preliminary data.</text>
</comment>
<keyword evidence="3" id="KW-0813">Transport</keyword>
<dbReference type="SUPFAM" id="SSF81342">
    <property type="entry name" value="Transmembrane di-heme cytochromes"/>
    <property type="match status" value="1"/>
</dbReference>